<dbReference type="PROSITE" id="PS50157">
    <property type="entry name" value="ZINC_FINGER_C2H2_2"/>
    <property type="match status" value="1"/>
</dbReference>
<evidence type="ECO:0000259" key="5">
    <source>
        <dbReference type="PROSITE" id="PS50157"/>
    </source>
</evidence>
<dbReference type="AlphaFoldDB" id="A0A9N8DBG4"/>
<dbReference type="InterPro" id="IPR013087">
    <property type="entry name" value="Znf_C2H2_type"/>
</dbReference>
<dbReference type="InterPro" id="IPR020095">
    <property type="entry name" value="PsdUridine_synth_TruA_C"/>
</dbReference>
<dbReference type="InterPro" id="IPR001406">
    <property type="entry name" value="PsdUridine_synth_TruA"/>
</dbReference>
<dbReference type="OrthoDB" id="416253at2759"/>
<evidence type="ECO:0000313" key="6">
    <source>
        <dbReference type="EMBL" id="CAB9497656.1"/>
    </source>
</evidence>
<reference evidence="6" key="1">
    <citation type="submission" date="2020-06" db="EMBL/GenBank/DDBJ databases">
        <authorList>
            <consortium name="Plant Systems Biology data submission"/>
        </authorList>
    </citation>
    <scope>NUCLEOTIDE SEQUENCE</scope>
    <source>
        <strain evidence="6">D6</strain>
    </source>
</reference>
<keyword evidence="4" id="KW-0862">Zinc</keyword>
<evidence type="ECO:0000313" key="7">
    <source>
        <dbReference type="Proteomes" id="UP001153069"/>
    </source>
</evidence>
<dbReference type="GO" id="GO:0005634">
    <property type="term" value="C:nucleus"/>
    <property type="evidence" value="ECO:0007669"/>
    <property type="project" value="TreeGrafter"/>
</dbReference>
<dbReference type="PANTHER" id="PTHR11142">
    <property type="entry name" value="PSEUDOURIDYLATE SYNTHASE"/>
    <property type="match status" value="1"/>
</dbReference>
<dbReference type="InterPro" id="IPR020103">
    <property type="entry name" value="PsdUridine_synth_cat_dom_sf"/>
</dbReference>
<dbReference type="EMBL" id="CAICTM010000023">
    <property type="protein sequence ID" value="CAB9497656.1"/>
    <property type="molecule type" value="Genomic_DNA"/>
</dbReference>
<dbReference type="SUPFAM" id="SSF55120">
    <property type="entry name" value="Pseudouridine synthase"/>
    <property type="match status" value="1"/>
</dbReference>
<dbReference type="GO" id="GO:0009982">
    <property type="term" value="F:pseudouridine synthase activity"/>
    <property type="evidence" value="ECO:0007669"/>
    <property type="project" value="InterPro"/>
</dbReference>
<dbReference type="GO" id="GO:0008270">
    <property type="term" value="F:zinc ion binding"/>
    <property type="evidence" value="ECO:0007669"/>
    <property type="project" value="UniProtKB-KW"/>
</dbReference>
<keyword evidence="4" id="KW-0479">Metal-binding</keyword>
<keyword evidence="7" id="KW-1185">Reference proteome</keyword>
<dbReference type="GO" id="GO:0031119">
    <property type="term" value="P:tRNA pseudouridine synthesis"/>
    <property type="evidence" value="ECO:0007669"/>
    <property type="project" value="TreeGrafter"/>
</dbReference>
<keyword evidence="3" id="KW-0413">Isomerase</keyword>
<proteinExistence type="inferred from homology"/>
<dbReference type="PANTHER" id="PTHR11142:SF4">
    <property type="entry name" value="PSEUDOURIDYLATE SYNTHASE 1 HOMOLOG"/>
    <property type="match status" value="1"/>
</dbReference>
<evidence type="ECO:0000256" key="3">
    <source>
        <dbReference type="ARBA" id="ARBA00023235"/>
    </source>
</evidence>
<feature type="domain" description="C2H2-type" evidence="5">
    <location>
        <begin position="7"/>
        <end position="36"/>
    </location>
</feature>
<protein>
    <recommendedName>
        <fullName evidence="5">C2H2-type domain-containing protein</fullName>
    </recommendedName>
</protein>
<dbReference type="Gene3D" id="3.30.70.660">
    <property type="entry name" value="Pseudouridine synthase I, catalytic domain, C-terminal subdomain"/>
    <property type="match status" value="1"/>
</dbReference>
<dbReference type="Pfam" id="PF01416">
    <property type="entry name" value="PseudoU_synth_1"/>
    <property type="match status" value="1"/>
</dbReference>
<dbReference type="GO" id="GO:0003723">
    <property type="term" value="F:RNA binding"/>
    <property type="evidence" value="ECO:0007669"/>
    <property type="project" value="InterPro"/>
</dbReference>
<dbReference type="GO" id="GO:1990481">
    <property type="term" value="P:mRNA pseudouridine synthesis"/>
    <property type="evidence" value="ECO:0007669"/>
    <property type="project" value="TreeGrafter"/>
</dbReference>
<dbReference type="InterPro" id="IPR020097">
    <property type="entry name" value="PsdUridine_synth_TruA_a/b_dom"/>
</dbReference>
<comment type="caution">
    <text evidence="6">The sequence shown here is derived from an EMBL/GenBank/DDBJ whole genome shotgun (WGS) entry which is preliminary data.</text>
</comment>
<gene>
    <name evidence="6" type="ORF">SEMRO_23_G016000.1</name>
</gene>
<evidence type="ECO:0000256" key="4">
    <source>
        <dbReference type="PROSITE-ProRule" id="PRU00042"/>
    </source>
</evidence>
<evidence type="ECO:0000256" key="1">
    <source>
        <dbReference type="ARBA" id="ARBA00009375"/>
    </source>
</evidence>
<keyword evidence="4" id="KW-0863">Zinc-finger</keyword>
<accession>A0A9N8DBG4</accession>
<comment type="similarity">
    <text evidence="1">Belongs to the tRNA pseudouridine synthase TruA family.</text>
</comment>
<organism evidence="6 7">
    <name type="scientific">Seminavis robusta</name>
    <dbReference type="NCBI Taxonomy" id="568900"/>
    <lineage>
        <taxon>Eukaryota</taxon>
        <taxon>Sar</taxon>
        <taxon>Stramenopiles</taxon>
        <taxon>Ochrophyta</taxon>
        <taxon>Bacillariophyta</taxon>
        <taxon>Bacillariophyceae</taxon>
        <taxon>Bacillariophycidae</taxon>
        <taxon>Naviculales</taxon>
        <taxon>Naviculaceae</taxon>
        <taxon>Seminavis</taxon>
    </lineage>
</organism>
<dbReference type="Proteomes" id="UP001153069">
    <property type="component" value="Unassembled WGS sequence"/>
</dbReference>
<keyword evidence="2" id="KW-0819">tRNA processing</keyword>
<sequence>MTAAPAFSCQFCHSKFASRNAIFRHLRADGCTSDNPRAPSATTEDPIVKQSLAIWFGYYHVPHDDDNDSNLLQGTGIDNDLGWNEWAGQQVFQAVQQTLETYEIEKTKNDPDSTNGTANNKLLDFQLQESRTQCSLARLRARILQQDPECPAATDVLVMTGTCLQSSLPQLEVALTNLPDALSNGNIQIWACKLLRSDITLHAERSCTQMVYHYLVPLAWMPGAELLQTQWEGWGHRPPTDCLKRFKTALRGAECGMVPLPSQQKKHQQQHKMAVGRFGRLGAKERKAWHNFADPTLRGLAAPNQESVWRVVDYCRMVGMVDNANLVVEIKGDAFLPQQVRRILGTAVAMTHGWIPMDAWETALRDPASLIETVLAPPGRLYLSECRFHFEESFSSGKPLFESDTCGKVLRLGLPGDNGNTRPQEWAQQCLLRSLSSEGTKRAEDQWLKDVQTNVAPRATQSIHELLKVSVPRSELDASALDPAPLDYMDVLTKLRDIVSTGKWPVTSIARSSVLADQGGKTGKAGSFTVINSKLKEQLQTSSGSQVELPLGNQLFPDLAAAVFELEERIAEQTTKVDVAPNGKIGLSNECTSRRPQSTHCAINANAQFQPHVDSGRGAGQSLSIIVGLGDYHDGELRVEGLACDIRFKPLEFDGWALRHWTNQYHGERFSLVWFTPELT</sequence>
<evidence type="ECO:0000256" key="2">
    <source>
        <dbReference type="ARBA" id="ARBA00022694"/>
    </source>
</evidence>
<name>A0A9N8DBG4_9STRA</name>